<evidence type="ECO:0000313" key="1">
    <source>
        <dbReference type="EMBL" id="GGK73116.1"/>
    </source>
</evidence>
<proteinExistence type="predicted"/>
<dbReference type="EMBL" id="BMNT01000006">
    <property type="protein sequence ID" value="GGK73116.1"/>
    <property type="molecule type" value="Genomic_DNA"/>
</dbReference>
<keyword evidence="2" id="KW-1185">Reference proteome</keyword>
<dbReference type="Proteomes" id="UP000645217">
    <property type="component" value="Unassembled WGS sequence"/>
</dbReference>
<reference evidence="1" key="1">
    <citation type="journal article" date="2014" name="Int. J. Syst. Evol. Microbiol.">
        <title>Complete genome sequence of Corynebacterium casei LMG S-19264T (=DSM 44701T), isolated from a smear-ripened cheese.</title>
        <authorList>
            <consortium name="US DOE Joint Genome Institute (JGI-PGF)"/>
            <person name="Walter F."/>
            <person name="Albersmeier A."/>
            <person name="Kalinowski J."/>
            <person name="Ruckert C."/>
        </authorList>
    </citation>
    <scope>NUCLEOTIDE SEQUENCE</scope>
    <source>
        <strain evidence="1">JCM 13064</strain>
    </source>
</reference>
<dbReference type="AlphaFoldDB" id="A0A917QXD4"/>
<protein>
    <submittedName>
        <fullName evidence="1">Uncharacterized protein</fullName>
    </submittedName>
</protein>
<reference evidence="1" key="2">
    <citation type="submission" date="2020-09" db="EMBL/GenBank/DDBJ databases">
        <authorList>
            <person name="Sun Q."/>
            <person name="Ohkuma M."/>
        </authorList>
    </citation>
    <scope>NUCLEOTIDE SEQUENCE</scope>
    <source>
        <strain evidence="1">JCM 13064</strain>
    </source>
</reference>
<comment type="caution">
    <text evidence="1">The sequence shown here is derived from an EMBL/GenBank/DDBJ whole genome shotgun (WGS) entry which is preliminary data.</text>
</comment>
<accession>A0A917QXD4</accession>
<name>A0A917QXD4_9ACTN</name>
<evidence type="ECO:0000313" key="2">
    <source>
        <dbReference type="Proteomes" id="UP000645217"/>
    </source>
</evidence>
<organism evidence="1 2">
    <name type="scientific">Sphaerisporangium melleum</name>
    <dbReference type="NCBI Taxonomy" id="321316"/>
    <lineage>
        <taxon>Bacteria</taxon>
        <taxon>Bacillati</taxon>
        <taxon>Actinomycetota</taxon>
        <taxon>Actinomycetes</taxon>
        <taxon>Streptosporangiales</taxon>
        <taxon>Streptosporangiaceae</taxon>
        <taxon>Sphaerisporangium</taxon>
    </lineage>
</organism>
<sequence length="79" mass="8668">MDNVVIWVKPWKAEHHTAGTEGNKGLCGWHGKGPRRGPCGNPPFASVKLQYADHAPVQSACTEALREISQQYGFPIPQD</sequence>
<gene>
    <name evidence="1" type="ORF">GCM10007964_14940</name>
</gene>